<organism evidence="2 3">
    <name type="scientific">Engystomops pustulosus</name>
    <name type="common">Tungara frog</name>
    <name type="synonym">Physalaemus pustulosus</name>
    <dbReference type="NCBI Taxonomy" id="76066"/>
    <lineage>
        <taxon>Eukaryota</taxon>
        <taxon>Metazoa</taxon>
        <taxon>Chordata</taxon>
        <taxon>Craniata</taxon>
        <taxon>Vertebrata</taxon>
        <taxon>Euteleostomi</taxon>
        <taxon>Amphibia</taxon>
        <taxon>Batrachia</taxon>
        <taxon>Anura</taxon>
        <taxon>Neobatrachia</taxon>
        <taxon>Hyloidea</taxon>
        <taxon>Leptodactylidae</taxon>
        <taxon>Leiuperinae</taxon>
        <taxon>Engystomops</taxon>
    </lineage>
</organism>
<evidence type="ECO:0000313" key="2">
    <source>
        <dbReference type="EMBL" id="KAG8537277.1"/>
    </source>
</evidence>
<dbReference type="EMBL" id="WNYA01031898">
    <property type="protein sequence ID" value="KAG8537277.1"/>
    <property type="molecule type" value="Genomic_DNA"/>
</dbReference>
<evidence type="ECO:0000256" key="1">
    <source>
        <dbReference type="SAM" id="MobiDB-lite"/>
    </source>
</evidence>
<evidence type="ECO:0000313" key="3">
    <source>
        <dbReference type="Proteomes" id="UP000824782"/>
    </source>
</evidence>
<dbReference type="AlphaFoldDB" id="A0AAV6YJG1"/>
<feature type="region of interest" description="Disordered" evidence="1">
    <location>
        <begin position="194"/>
        <end position="215"/>
    </location>
</feature>
<accession>A0AAV6YJG1</accession>
<evidence type="ECO:0008006" key="4">
    <source>
        <dbReference type="Google" id="ProtNLM"/>
    </source>
</evidence>
<name>A0AAV6YJG1_ENGPU</name>
<dbReference type="EMBL" id="WNYA01031898">
    <property type="protein sequence ID" value="KAG8537276.1"/>
    <property type="molecule type" value="Genomic_DNA"/>
</dbReference>
<protein>
    <recommendedName>
        <fullName evidence="4">Zonadhesin</fullName>
    </recommendedName>
</protein>
<reference evidence="2" key="1">
    <citation type="thesis" date="2020" institute="ProQuest LLC" country="789 East Eisenhower Parkway, Ann Arbor, MI, USA">
        <title>Comparative Genomics and Chromosome Evolution.</title>
        <authorList>
            <person name="Mudd A.B."/>
        </authorList>
    </citation>
    <scope>NUCLEOTIDE SEQUENCE</scope>
    <source>
        <strain evidence="2">237g6f4</strain>
        <tissue evidence="2">Blood</tissue>
    </source>
</reference>
<keyword evidence="3" id="KW-1185">Reference proteome</keyword>
<proteinExistence type="predicted"/>
<comment type="caution">
    <text evidence="2">The sequence shown here is derived from an EMBL/GenBank/DDBJ whole genome shotgun (WGS) entry which is preliminary data.</text>
</comment>
<gene>
    <name evidence="2" type="ORF">GDO81_024792</name>
</gene>
<sequence>MEGHAVTGVAEVVREEEQQEPVVAPTVIMEEPMVVPIVTTDAQEVAVVPSMRTVELEVAPLVLTEEPKPPVAPNVRTEGQEKVVEPMVAPDVRPDAQELVVAPSMRTVELDVAPTVRTEGQEMVVTPTVIEEESMVAPDVRTDAQELVVEPMVTPVVRTDAQELVVEPVGTPDVRTDAQELVVAMRTEDLEVAPSFLSDGNAGSPGEHPSDPVEGEDHVMREEHAGDVLLDEGPAHTEGEDHGAAGERSCPDPVCAECGEDAEVKDPATGAETPEETYSPAEYSFSGQPWALTGAWAEYCNLPENFLKGCKW</sequence>
<dbReference type="Proteomes" id="UP000824782">
    <property type="component" value="Unassembled WGS sequence"/>
</dbReference>